<evidence type="ECO:0000256" key="1">
    <source>
        <dbReference type="ARBA" id="ARBA00022491"/>
    </source>
</evidence>
<dbReference type="InterPro" id="IPR001647">
    <property type="entry name" value="HTH_TetR"/>
</dbReference>
<gene>
    <name evidence="5" type="ORF">J2S02_004017</name>
</gene>
<proteinExistence type="predicted"/>
<dbReference type="PANTHER" id="PTHR43479:SF11">
    <property type="entry name" value="ACREF_ENVCD OPERON REPRESSOR-RELATED"/>
    <property type="match status" value="1"/>
</dbReference>
<dbReference type="SUPFAM" id="SSF48498">
    <property type="entry name" value="Tetracyclin repressor-like, C-terminal domain"/>
    <property type="match status" value="1"/>
</dbReference>
<evidence type="ECO:0000256" key="3">
    <source>
        <dbReference type="PROSITE-ProRule" id="PRU00335"/>
    </source>
</evidence>
<dbReference type="InterPro" id="IPR050624">
    <property type="entry name" value="HTH-type_Tx_Regulator"/>
</dbReference>
<accession>A0ABT9Z6Q8</accession>
<dbReference type="Pfam" id="PF00440">
    <property type="entry name" value="TetR_N"/>
    <property type="match status" value="1"/>
</dbReference>
<dbReference type="PROSITE" id="PS50977">
    <property type="entry name" value="HTH_TETR_2"/>
    <property type="match status" value="1"/>
</dbReference>
<protein>
    <submittedName>
        <fullName evidence="5">AcrR family transcriptional regulator</fullName>
    </submittedName>
</protein>
<evidence type="ECO:0000313" key="5">
    <source>
        <dbReference type="EMBL" id="MDQ0227670.1"/>
    </source>
</evidence>
<feature type="domain" description="HTH tetR-type" evidence="4">
    <location>
        <begin position="6"/>
        <end position="66"/>
    </location>
</feature>
<organism evidence="5 6">
    <name type="scientific">Metabacillus niabensis</name>
    <dbReference type="NCBI Taxonomy" id="324854"/>
    <lineage>
        <taxon>Bacteria</taxon>
        <taxon>Bacillati</taxon>
        <taxon>Bacillota</taxon>
        <taxon>Bacilli</taxon>
        <taxon>Bacillales</taxon>
        <taxon>Bacillaceae</taxon>
        <taxon>Metabacillus</taxon>
    </lineage>
</organism>
<dbReference type="PANTHER" id="PTHR43479">
    <property type="entry name" value="ACREF/ENVCD OPERON REPRESSOR-RELATED"/>
    <property type="match status" value="1"/>
</dbReference>
<dbReference type="InterPro" id="IPR023772">
    <property type="entry name" value="DNA-bd_HTH_TetR-type_CS"/>
</dbReference>
<dbReference type="RefSeq" id="WP_174880736.1">
    <property type="nucleotide sequence ID" value="NZ_CADEPK010000239.1"/>
</dbReference>
<sequence length="196" mass="22376">MKNEKINRRIQIIEDAIQVIVEVGYTNASIGNIAKRAGVSKGVVTYHFSNKEELMRAVVEHSYAMAIPFMEKFMNESDSAQALLRAYIESNLRFIFEHQKYVRAIIEVVSNARTDDGELLYKEEDESIYEPLIEIFKLGQEVEGSFRDFCPIIMAKTVRSVIDSMGTKVVNNDIADMEKTISEIVDTFDFATRKNS</sequence>
<reference evidence="5 6" key="1">
    <citation type="submission" date="2023-07" db="EMBL/GenBank/DDBJ databases">
        <title>Genomic Encyclopedia of Type Strains, Phase IV (KMG-IV): sequencing the most valuable type-strain genomes for metagenomic binning, comparative biology and taxonomic classification.</title>
        <authorList>
            <person name="Goeker M."/>
        </authorList>
    </citation>
    <scope>NUCLEOTIDE SEQUENCE [LARGE SCALE GENOMIC DNA]</scope>
    <source>
        <strain evidence="5 6">DSM 17723</strain>
    </source>
</reference>
<keyword evidence="6" id="KW-1185">Reference proteome</keyword>
<dbReference type="InterPro" id="IPR009057">
    <property type="entry name" value="Homeodomain-like_sf"/>
</dbReference>
<comment type="caution">
    <text evidence="5">The sequence shown here is derived from an EMBL/GenBank/DDBJ whole genome shotgun (WGS) entry which is preliminary data.</text>
</comment>
<dbReference type="PRINTS" id="PR00455">
    <property type="entry name" value="HTHTETR"/>
</dbReference>
<dbReference type="Proteomes" id="UP001232245">
    <property type="component" value="Unassembled WGS sequence"/>
</dbReference>
<dbReference type="PROSITE" id="PS01081">
    <property type="entry name" value="HTH_TETR_1"/>
    <property type="match status" value="1"/>
</dbReference>
<evidence type="ECO:0000313" key="6">
    <source>
        <dbReference type="Proteomes" id="UP001232245"/>
    </source>
</evidence>
<evidence type="ECO:0000259" key="4">
    <source>
        <dbReference type="PROSITE" id="PS50977"/>
    </source>
</evidence>
<dbReference type="SUPFAM" id="SSF46689">
    <property type="entry name" value="Homeodomain-like"/>
    <property type="match status" value="1"/>
</dbReference>
<keyword evidence="2 3" id="KW-0238">DNA-binding</keyword>
<name>A0ABT9Z6Q8_9BACI</name>
<evidence type="ECO:0000256" key="2">
    <source>
        <dbReference type="ARBA" id="ARBA00023125"/>
    </source>
</evidence>
<dbReference type="EMBL" id="JAUSTZ010000011">
    <property type="protein sequence ID" value="MDQ0227670.1"/>
    <property type="molecule type" value="Genomic_DNA"/>
</dbReference>
<dbReference type="Gene3D" id="1.10.357.10">
    <property type="entry name" value="Tetracycline Repressor, domain 2"/>
    <property type="match status" value="1"/>
</dbReference>
<dbReference type="InterPro" id="IPR036271">
    <property type="entry name" value="Tet_transcr_reg_TetR-rel_C_sf"/>
</dbReference>
<keyword evidence="1" id="KW-0678">Repressor</keyword>
<feature type="DNA-binding region" description="H-T-H motif" evidence="3">
    <location>
        <begin position="29"/>
        <end position="48"/>
    </location>
</feature>